<evidence type="ECO:0000256" key="6">
    <source>
        <dbReference type="ARBA" id="ARBA00022723"/>
    </source>
</evidence>
<comment type="caution">
    <text evidence="13">The sequence shown here is derived from an EMBL/GenBank/DDBJ whole genome shotgun (WGS) entry which is preliminary data.</text>
</comment>
<gene>
    <name evidence="13" type="ORF">FKZ61_13655</name>
</gene>
<reference evidence="13 14" key="1">
    <citation type="submission" date="2019-06" db="EMBL/GenBank/DDBJ databases">
        <title>Genome sequence of Litorilinea aerophila BAA-2444.</title>
        <authorList>
            <person name="Maclea K.S."/>
            <person name="Maurais E.G."/>
            <person name="Iannazzi L.C."/>
        </authorList>
    </citation>
    <scope>NUCLEOTIDE SEQUENCE [LARGE SCALE GENOMIC DNA]</scope>
    <source>
        <strain evidence="13 14">ATCC BAA-2444</strain>
    </source>
</reference>
<dbReference type="Pfam" id="PF09084">
    <property type="entry name" value="NMT1"/>
    <property type="match status" value="1"/>
</dbReference>
<dbReference type="GO" id="GO:0046872">
    <property type="term" value="F:metal ion binding"/>
    <property type="evidence" value="ECO:0007669"/>
    <property type="project" value="UniProtKB-KW"/>
</dbReference>
<feature type="domain" description="SsuA/THI5-like" evidence="12">
    <location>
        <begin position="13"/>
        <end position="95"/>
    </location>
</feature>
<keyword evidence="6" id="KW-0479">Metal-binding</keyword>
<accession>A0A540VEM4</accession>
<dbReference type="EMBL" id="VIGC01000016">
    <property type="protein sequence ID" value="TQE95206.1"/>
    <property type="molecule type" value="Genomic_DNA"/>
</dbReference>
<evidence type="ECO:0000313" key="14">
    <source>
        <dbReference type="Proteomes" id="UP000317371"/>
    </source>
</evidence>
<proteinExistence type="inferred from homology"/>
<dbReference type="AlphaFoldDB" id="A0A540VEM4"/>
<keyword evidence="8" id="KW-0784">Thiamine biosynthesis</keyword>
<comment type="function">
    <text evidence="1">Responsible for the formation of the pyrimidine heterocycle in the thiamine biosynthesis pathway. Catalyzes the formation of hydroxymethylpyrimidine phosphate (HMP-P) from histidine and pyridoxal phosphate (PLP). The protein uses PLP and the active site histidine to form HMP-P, generating an inactive enzyme. The enzyme can only undergo a single turnover, which suggests it is a suicide enzyme.</text>
</comment>
<dbReference type="InterPro" id="IPR015168">
    <property type="entry name" value="SsuA/THI5"/>
</dbReference>
<keyword evidence="5" id="KW-0808">Transferase</keyword>
<keyword evidence="7" id="KW-0663">Pyridoxal phosphate</keyword>
<evidence type="ECO:0000256" key="2">
    <source>
        <dbReference type="ARBA" id="ARBA00004948"/>
    </source>
</evidence>
<comment type="catalytic activity">
    <reaction evidence="11">
        <text>N(6)-(pyridoxal phosphate)-L-lysyl-[4-amino-5-hydroxymethyl-2-methylpyrimidine phosphate synthase] + L-histidyl-[4-amino-5-hydroxymethyl-2-methylpyrimidine phosphate synthase] + 2 Fe(3+) + 4 H2O = L-lysyl-[4-amino-5-hydroxymethyl-2-methylpyrimidine phosphate synthase] + (2S)-2-amino-5-hydroxy-4-oxopentanoyl-[4-amino-5-hydroxymethyl-2-methylpyrimidine phosphate synthase] + 4-amino-2-methyl-5-(phosphooxymethyl)pyrimidine + 3-oxopropanoate + 2 Fe(2+) + 2 H(+)</text>
        <dbReference type="Rhea" id="RHEA:65756"/>
        <dbReference type="Rhea" id="RHEA-COMP:16892"/>
        <dbReference type="Rhea" id="RHEA-COMP:16893"/>
        <dbReference type="Rhea" id="RHEA-COMP:16894"/>
        <dbReference type="Rhea" id="RHEA-COMP:16895"/>
        <dbReference type="ChEBI" id="CHEBI:15377"/>
        <dbReference type="ChEBI" id="CHEBI:15378"/>
        <dbReference type="ChEBI" id="CHEBI:29033"/>
        <dbReference type="ChEBI" id="CHEBI:29034"/>
        <dbReference type="ChEBI" id="CHEBI:29969"/>
        <dbReference type="ChEBI" id="CHEBI:29979"/>
        <dbReference type="ChEBI" id="CHEBI:33190"/>
        <dbReference type="ChEBI" id="CHEBI:58354"/>
        <dbReference type="ChEBI" id="CHEBI:143915"/>
        <dbReference type="ChEBI" id="CHEBI:157692"/>
    </reaction>
    <physiologicalReaction direction="left-to-right" evidence="11">
        <dbReference type="Rhea" id="RHEA:65757"/>
    </physiologicalReaction>
</comment>
<name>A0A540VEM4_9CHLR</name>
<dbReference type="InterPro" id="IPR027939">
    <property type="entry name" value="NMT1/THI5"/>
</dbReference>
<dbReference type="SUPFAM" id="SSF53850">
    <property type="entry name" value="Periplasmic binding protein-like II"/>
    <property type="match status" value="1"/>
</dbReference>
<protein>
    <recommendedName>
        <fullName evidence="10">Thiamine pyrimidine synthase</fullName>
    </recommendedName>
</protein>
<dbReference type="PANTHER" id="PTHR31528:SF1">
    <property type="entry name" value="4-AMINO-5-HYDROXYMETHYL-2-METHYLPYRIMIDINE PHOSPHATE SYNTHASE THI11-RELATED"/>
    <property type="match status" value="1"/>
</dbReference>
<evidence type="ECO:0000256" key="3">
    <source>
        <dbReference type="ARBA" id="ARBA00009406"/>
    </source>
</evidence>
<keyword evidence="9" id="KW-0408">Iron</keyword>
<organism evidence="13 14">
    <name type="scientific">Litorilinea aerophila</name>
    <dbReference type="NCBI Taxonomy" id="1204385"/>
    <lineage>
        <taxon>Bacteria</taxon>
        <taxon>Bacillati</taxon>
        <taxon>Chloroflexota</taxon>
        <taxon>Caldilineae</taxon>
        <taxon>Caldilineales</taxon>
        <taxon>Caldilineaceae</taxon>
        <taxon>Litorilinea</taxon>
    </lineage>
</organism>
<evidence type="ECO:0000256" key="8">
    <source>
        <dbReference type="ARBA" id="ARBA00022977"/>
    </source>
</evidence>
<comment type="pathway">
    <text evidence="2">Cofactor biosynthesis; thiamine diphosphate biosynthesis.</text>
</comment>
<evidence type="ECO:0000313" key="13">
    <source>
        <dbReference type="EMBL" id="TQE95206.1"/>
    </source>
</evidence>
<keyword evidence="14" id="KW-1185">Reference proteome</keyword>
<dbReference type="GO" id="GO:0009228">
    <property type="term" value="P:thiamine biosynthetic process"/>
    <property type="evidence" value="ECO:0007669"/>
    <property type="project" value="UniProtKB-KW"/>
</dbReference>
<dbReference type="GO" id="GO:0016740">
    <property type="term" value="F:transferase activity"/>
    <property type="evidence" value="ECO:0007669"/>
    <property type="project" value="UniProtKB-KW"/>
</dbReference>
<evidence type="ECO:0000256" key="11">
    <source>
        <dbReference type="ARBA" id="ARBA00048179"/>
    </source>
</evidence>
<evidence type="ECO:0000256" key="7">
    <source>
        <dbReference type="ARBA" id="ARBA00022898"/>
    </source>
</evidence>
<evidence type="ECO:0000256" key="1">
    <source>
        <dbReference type="ARBA" id="ARBA00003469"/>
    </source>
</evidence>
<dbReference type="PANTHER" id="PTHR31528">
    <property type="entry name" value="4-AMINO-5-HYDROXYMETHYL-2-METHYLPYRIMIDINE PHOSPHATE SYNTHASE THI11-RELATED"/>
    <property type="match status" value="1"/>
</dbReference>
<evidence type="ECO:0000256" key="5">
    <source>
        <dbReference type="ARBA" id="ARBA00022679"/>
    </source>
</evidence>
<dbReference type="Proteomes" id="UP000317371">
    <property type="component" value="Unassembled WGS sequence"/>
</dbReference>
<dbReference type="OrthoDB" id="9815602at2"/>
<evidence type="ECO:0000256" key="4">
    <source>
        <dbReference type="ARBA" id="ARBA00011738"/>
    </source>
</evidence>
<comment type="similarity">
    <text evidence="3">Belongs to the NMT1/THI5 family.</text>
</comment>
<evidence type="ECO:0000256" key="10">
    <source>
        <dbReference type="ARBA" id="ARBA00033171"/>
    </source>
</evidence>
<sequence length="173" mass="19437">MHPDQWREDPDAAFSALFTGQVDVATGFVTTELLAAEKAGYQLHVIYPDDYGVHFSTDSLVTTDAYLAANRETVVRFLRATLRGWRFAIENPTEAAQLTVHYNPAADPMYELNTLTASLPFIHTGQDPIGMMTIEEWTGMVDALGTYEFLDQTVPDPTDVFTLEILREIYPEQ</sequence>
<dbReference type="Gene3D" id="3.40.190.10">
    <property type="entry name" value="Periplasmic binding protein-like II"/>
    <property type="match status" value="1"/>
</dbReference>
<dbReference type="InParanoid" id="A0A540VEM4"/>
<comment type="subunit">
    <text evidence="4">Homodimer.</text>
</comment>
<evidence type="ECO:0000256" key="9">
    <source>
        <dbReference type="ARBA" id="ARBA00023004"/>
    </source>
</evidence>
<evidence type="ECO:0000259" key="12">
    <source>
        <dbReference type="Pfam" id="PF09084"/>
    </source>
</evidence>